<dbReference type="InterPro" id="IPR026634">
    <property type="entry name" value="TPST-like"/>
</dbReference>
<dbReference type="InterPro" id="IPR027417">
    <property type="entry name" value="P-loop_NTPase"/>
</dbReference>
<feature type="repeat" description="TPR" evidence="2">
    <location>
        <begin position="103"/>
        <end position="136"/>
    </location>
</feature>
<proteinExistence type="predicted"/>
<name>A0A0P1GRW3_9RHOB</name>
<keyword evidence="5" id="KW-1185">Reference proteome</keyword>
<dbReference type="PANTHER" id="PTHR12788:SF10">
    <property type="entry name" value="PROTEIN-TYROSINE SULFOTRANSFERASE"/>
    <property type="match status" value="1"/>
</dbReference>
<dbReference type="Proteomes" id="UP000052022">
    <property type="component" value="Unassembled WGS sequence"/>
</dbReference>
<dbReference type="EMBL" id="CYSD01000019">
    <property type="protein sequence ID" value="CUH77335.1"/>
    <property type="molecule type" value="Genomic_DNA"/>
</dbReference>
<accession>A0A0P1GRW3</accession>
<reference evidence="4 5" key="1">
    <citation type="submission" date="2015-09" db="EMBL/GenBank/DDBJ databases">
        <authorList>
            <consortium name="Swine Surveillance"/>
        </authorList>
    </citation>
    <scope>NUCLEOTIDE SEQUENCE [LARGE SCALE GENOMIC DNA]</scope>
    <source>
        <strain evidence="4 5">CECT 7557</strain>
    </source>
</reference>
<keyword evidence="2" id="KW-0802">TPR repeat</keyword>
<dbReference type="AlphaFoldDB" id="A0A0P1GRW3"/>
<dbReference type="SUPFAM" id="SSF52540">
    <property type="entry name" value="P-loop containing nucleoside triphosphate hydrolases"/>
    <property type="match status" value="1"/>
</dbReference>
<dbReference type="Gene3D" id="1.25.40.10">
    <property type="entry name" value="Tetratricopeptide repeat domain"/>
    <property type="match status" value="1"/>
</dbReference>
<dbReference type="InterPro" id="IPR011990">
    <property type="entry name" value="TPR-like_helical_dom_sf"/>
</dbReference>
<evidence type="ECO:0000256" key="3">
    <source>
        <dbReference type="SAM" id="MobiDB-lite"/>
    </source>
</evidence>
<dbReference type="Gene3D" id="3.40.50.300">
    <property type="entry name" value="P-loop containing nucleotide triphosphate hydrolases"/>
    <property type="match status" value="1"/>
</dbReference>
<keyword evidence="4" id="KW-0449">Lipoprotein</keyword>
<evidence type="ECO:0000313" key="4">
    <source>
        <dbReference type="EMBL" id="CUH77335.1"/>
    </source>
</evidence>
<organism evidence="4 5">
    <name type="scientific">Tritonibacter multivorans</name>
    <dbReference type="NCBI Taxonomy" id="928856"/>
    <lineage>
        <taxon>Bacteria</taxon>
        <taxon>Pseudomonadati</taxon>
        <taxon>Pseudomonadota</taxon>
        <taxon>Alphaproteobacteria</taxon>
        <taxon>Rhodobacterales</taxon>
        <taxon>Paracoccaceae</taxon>
        <taxon>Tritonibacter</taxon>
    </lineage>
</organism>
<evidence type="ECO:0000256" key="2">
    <source>
        <dbReference type="PROSITE-ProRule" id="PRU00339"/>
    </source>
</evidence>
<dbReference type="PANTHER" id="PTHR12788">
    <property type="entry name" value="PROTEIN-TYROSINE SULFOTRANSFERASE 2"/>
    <property type="match status" value="1"/>
</dbReference>
<dbReference type="STRING" id="928856.SAMN04488049_11736"/>
<evidence type="ECO:0000313" key="5">
    <source>
        <dbReference type="Proteomes" id="UP000052022"/>
    </source>
</evidence>
<protein>
    <submittedName>
        <fullName evidence="4">Putative PEP-CTERM system TPR-repeat lipoprotein</fullName>
    </submittedName>
</protein>
<gene>
    <name evidence="4" type="ORF">TRM7557_01323</name>
</gene>
<feature type="region of interest" description="Disordered" evidence="3">
    <location>
        <begin position="1"/>
        <end position="22"/>
    </location>
</feature>
<dbReference type="PROSITE" id="PS50005">
    <property type="entry name" value="TPR"/>
    <property type="match status" value="1"/>
</dbReference>
<sequence length="509" mass="55107">MVVEIPTANGSSLMTKRQRPSANTPITDNAALSLYAADLALAKSAFDARAFRRALVLLQPMIAEHPDQTAPLDMAATCYWELGNLARAMEIMDVMVTLWPENAALLGKRAARHLSIGQKQDAARDFRAALQLTPNNLQFLSALERVEGIAPNSAEAKTIERLAARPGLPAPEFVTAQNTLGRIKFTSDPAAAMAHFLASKDATPGSYAPASFDALVASHIKHLPAAVDAGPPPPRDHPIPVFITSLPRSGSTLLESMALGHSDIATVGESMALTQASAGLKAALQQQLSLSGHDPWAWWGALPDGPRQQVLDRIALLYRENSSLPPQSPGASRPHWVVDKMPGNVFDMALAGLALPEARFVFVRRHPLDVGLSLISNAFRTGHGFSKQLNWIGHYIRANYAVVDDCVAKLGPRLRQQSYRALVQQPEVQMRAVLDHIGADWQTSCLSPETRSDAVRTASVVQLRAGINQKGLEKWRPFEAELAPLIEALGGWDWIHAWEAADAKIAATP</sequence>
<dbReference type="SUPFAM" id="SSF48452">
    <property type="entry name" value="TPR-like"/>
    <property type="match status" value="1"/>
</dbReference>
<dbReference type="GO" id="GO:0008476">
    <property type="term" value="F:protein-tyrosine sulfotransferase activity"/>
    <property type="evidence" value="ECO:0007669"/>
    <property type="project" value="InterPro"/>
</dbReference>
<keyword evidence="1" id="KW-0808">Transferase</keyword>
<dbReference type="OrthoDB" id="9800698at2"/>
<feature type="compositionally biased region" description="Polar residues" evidence="3">
    <location>
        <begin position="8"/>
        <end position="22"/>
    </location>
</feature>
<dbReference type="Pfam" id="PF13469">
    <property type="entry name" value="Sulfotransfer_3"/>
    <property type="match status" value="1"/>
</dbReference>
<evidence type="ECO:0000256" key="1">
    <source>
        <dbReference type="ARBA" id="ARBA00022679"/>
    </source>
</evidence>
<dbReference type="InterPro" id="IPR019734">
    <property type="entry name" value="TPR_rpt"/>
</dbReference>